<evidence type="ECO:0000313" key="5">
    <source>
        <dbReference type="Proteomes" id="UP001458880"/>
    </source>
</evidence>
<dbReference type="PANTHER" id="PTHR14149">
    <property type="entry name" value="RAS GTPASE-ACTIVATING PROTEIN WITH IQ MOTIF"/>
    <property type="match status" value="1"/>
</dbReference>
<dbReference type="PANTHER" id="PTHR14149:SF14">
    <property type="entry name" value="CALPONIN-HOMOLOGY (CH) DOMAIN-CONTAINING PROTEIN"/>
    <property type="match status" value="1"/>
</dbReference>
<name>A0AAW1JZJ6_POPJA</name>
<feature type="region of interest" description="Disordered" evidence="2">
    <location>
        <begin position="592"/>
        <end position="611"/>
    </location>
</feature>
<gene>
    <name evidence="4" type="ORF">QE152_g26079</name>
</gene>
<reference evidence="4 5" key="1">
    <citation type="journal article" date="2024" name="BMC Genomics">
        <title>De novo assembly and annotation of Popillia japonica's genome with initial clues to its potential as an invasive pest.</title>
        <authorList>
            <person name="Cucini C."/>
            <person name="Boschi S."/>
            <person name="Funari R."/>
            <person name="Cardaioli E."/>
            <person name="Iannotti N."/>
            <person name="Marturano G."/>
            <person name="Paoli F."/>
            <person name="Bruttini M."/>
            <person name="Carapelli A."/>
            <person name="Frati F."/>
            <person name="Nardi F."/>
        </authorList>
    </citation>
    <scope>NUCLEOTIDE SEQUENCE [LARGE SCALE GENOMIC DNA]</scope>
    <source>
        <strain evidence="4">DMR45628</strain>
    </source>
</reference>
<dbReference type="PROSITE" id="PS50018">
    <property type="entry name" value="RAS_GTPASE_ACTIV_2"/>
    <property type="match status" value="1"/>
</dbReference>
<accession>A0AAW1JZJ6</accession>
<dbReference type="GO" id="GO:0005516">
    <property type="term" value="F:calmodulin binding"/>
    <property type="evidence" value="ECO:0007669"/>
    <property type="project" value="TreeGrafter"/>
</dbReference>
<evidence type="ECO:0000259" key="3">
    <source>
        <dbReference type="PROSITE" id="PS50018"/>
    </source>
</evidence>
<sequence length="611" mass="69283">MDELTSKIKDASELIAKLKEERLLVNEERKIIQHLNEKIHDYIKRLMQTAWINSYQKINLNDLVLTRADFTSEQCCRKTKFLNKAVFIAAKEVLDYRAVIHYGDFLRLLRNQPEQLAYWLATGERLCIDSPTFVEILYSVVTGLYGSILLQDDTNLMLALLKQLAYLQLVSSDNPRRLLRHGTCAFSKMYYLFHENLYSARLFLLSTLQNPIIKLIANVDVYLDIDPDKILVRFSPDDILEKFGQAGTEEYNTKIAEYHLYITNTLVDVTNAFISSIEENLLCFPSTVAWLIWQIGEMMAKSFGENSKEVNAIATDLIFTLFICPAIVNPETYGICDAPVSDLARHNLMQIAQILQILALYRYEIPEKKCIDFTLFNLSPVTNMVSFLLQKNNLNDKPFSEKIPSINKAFVLFTEQDLYNLISFLQRVHSDINLHLNSNSIANYGDRMNINNLSSIDHLIALLISLSDSQEHSSHSRVKSVPSSPNGVSKKNLLNKVAKSQLPRSTSYTTYNNEILHPTVLIIPLNQEEAIPVGLLSEQKVINMQLDKDELCNSVKQSVLSNGDINTGNTSDNLEAISEAASNHDNLEAISEAASNHSVDSSIEMERGSER</sequence>
<dbReference type="SUPFAM" id="SSF48350">
    <property type="entry name" value="GTPase activation domain, GAP"/>
    <property type="match status" value="1"/>
</dbReference>
<dbReference type="Proteomes" id="UP001458880">
    <property type="component" value="Unassembled WGS sequence"/>
</dbReference>
<dbReference type="Gene3D" id="1.10.506.10">
    <property type="entry name" value="GTPase Activation - p120gap, domain 1"/>
    <property type="match status" value="1"/>
</dbReference>
<feature type="domain" description="Ras-GAP" evidence="3">
    <location>
        <begin position="152"/>
        <end position="360"/>
    </location>
</feature>
<dbReference type="Pfam" id="PF00616">
    <property type="entry name" value="RasGAP"/>
    <property type="match status" value="1"/>
</dbReference>
<evidence type="ECO:0000313" key="4">
    <source>
        <dbReference type="EMBL" id="KAK9710373.1"/>
    </source>
</evidence>
<dbReference type="GO" id="GO:0005938">
    <property type="term" value="C:cell cortex"/>
    <property type="evidence" value="ECO:0007669"/>
    <property type="project" value="TreeGrafter"/>
</dbReference>
<proteinExistence type="predicted"/>
<keyword evidence="1" id="KW-0175">Coiled coil</keyword>
<dbReference type="GO" id="GO:0005096">
    <property type="term" value="F:GTPase activator activity"/>
    <property type="evidence" value="ECO:0007669"/>
    <property type="project" value="TreeGrafter"/>
</dbReference>
<dbReference type="InterPro" id="IPR008936">
    <property type="entry name" value="Rho_GTPase_activation_prot"/>
</dbReference>
<comment type="caution">
    <text evidence="4">The sequence shown here is derived from an EMBL/GenBank/DDBJ whole genome shotgun (WGS) entry which is preliminary data.</text>
</comment>
<evidence type="ECO:0000256" key="2">
    <source>
        <dbReference type="SAM" id="MobiDB-lite"/>
    </source>
</evidence>
<feature type="coiled-coil region" evidence="1">
    <location>
        <begin position="1"/>
        <end position="38"/>
    </location>
</feature>
<dbReference type="GO" id="GO:0051015">
    <property type="term" value="F:actin filament binding"/>
    <property type="evidence" value="ECO:0007669"/>
    <property type="project" value="TreeGrafter"/>
</dbReference>
<dbReference type="EMBL" id="JASPKY010000294">
    <property type="protein sequence ID" value="KAK9710373.1"/>
    <property type="molecule type" value="Genomic_DNA"/>
</dbReference>
<protein>
    <submittedName>
        <fullName evidence="4">GTPase-activator protein for Ras-like GTPase</fullName>
    </submittedName>
</protein>
<keyword evidence="5" id="KW-1185">Reference proteome</keyword>
<organism evidence="4 5">
    <name type="scientific">Popillia japonica</name>
    <name type="common">Japanese beetle</name>
    <dbReference type="NCBI Taxonomy" id="7064"/>
    <lineage>
        <taxon>Eukaryota</taxon>
        <taxon>Metazoa</taxon>
        <taxon>Ecdysozoa</taxon>
        <taxon>Arthropoda</taxon>
        <taxon>Hexapoda</taxon>
        <taxon>Insecta</taxon>
        <taxon>Pterygota</taxon>
        <taxon>Neoptera</taxon>
        <taxon>Endopterygota</taxon>
        <taxon>Coleoptera</taxon>
        <taxon>Polyphaga</taxon>
        <taxon>Scarabaeiformia</taxon>
        <taxon>Scarabaeidae</taxon>
        <taxon>Rutelinae</taxon>
        <taxon>Popillia</taxon>
    </lineage>
</organism>
<evidence type="ECO:0000256" key="1">
    <source>
        <dbReference type="SAM" id="Coils"/>
    </source>
</evidence>
<dbReference type="InterPro" id="IPR001936">
    <property type="entry name" value="RasGAP_dom"/>
</dbReference>
<dbReference type="AlphaFoldDB" id="A0AAW1JZJ6"/>
<dbReference type="GO" id="GO:1903479">
    <property type="term" value="P:mitotic actomyosin contractile ring assembly actin filament organization"/>
    <property type="evidence" value="ECO:0007669"/>
    <property type="project" value="TreeGrafter"/>
</dbReference>